<dbReference type="Gene3D" id="1.10.357.10">
    <property type="entry name" value="Tetracycline Repressor, domain 2"/>
    <property type="match status" value="1"/>
</dbReference>
<gene>
    <name evidence="7" type="ORF">AB2L28_14780</name>
</gene>
<dbReference type="RefSeq" id="WP_370719740.1">
    <property type="nucleotide sequence ID" value="NZ_JBGGTQ010000006.1"/>
</dbReference>
<dbReference type="InterPro" id="IPR050109">
    <property type="entry name" value="HTH-type_TetR-like_transc_reg"/>
</dbReference>
<dbReference type="SUPFAM" id="SSF48498">
    <property type="entry name" value="Tetracyclin repressor-like, C-terminal domain"/>
    <property type="match status" value="1"/>
</dbReference>
<name>A0ABV4I4A4_9ACTN</name>
<evidence type="ECO:0000259" key="6">
    <source>
        <dbReference type="PROSITE" id="PS50977"/>
    </source>
</evidence>
<sequence>MADARTSPRDRPGGARRTGGARAAGRTRQRASHSLEAVVGEAVVLLDEAGESALTFRALAARLGGGVGSIYWYVSGKDELIDLAGDHVIASVLAATEDRTGAEDPLDDVRATAVAFFDAVVVRPWLGGRFLGDTEQQPNGMRLYERFGQQVMRLGLPPRRSFEAVSAVLGYVVGTAADLGRQSTALGAERDSELAQHVERWRALDEREFPFVHFVLDEFATHDDGEQFRAGLDLLLAGLRLQARG</sequence>
<dbReference type="Pfam" id="PF02909">
    <property type="entry name" value="TetR_C_1"/>
    <property type="match status" value="1"/>
</dbReference>
<feature type="DNA-binding region" description="H-T-H motif" evidence="4">
    <location>
        <begin position="55"/>
        <end position="74"/>
    </location>
</feature>
<dbReference type="Gene3D" id="1.10.10.60">
    <property type="entry name" value="Homeodomain-like"/>
    <property type="match status" value="1"/>
</dbReference>
<evidence type="ECO:0000256" key="5">
    <source>
        <dbReference type="SAM" id="MobiDB-lite"/>
    </source>
</evidence>
<feature type="compositionally biased region" description="Basic and acidic residues" evidence="5">
    <location>
        <begin position="1"/>
        <end position="13"/>
    </location>
</feature>
<evidence type="ECO:0000256" key="4">
    <source>
        <dbReference type="PROSITE-ProRule" id="PRU00335"/>
    </source>
</evidence>
<evidence type="ECO:0000256" key="2">
    <source>
        <dbReference type="ARBA" id="ARBA00023125"/>
    </source>
</evidence>
<dbReference type="PANTHER" id="PTHR30055">
    <property type="entry name" value="HTH-TYPE TRANSCRIPTIONAL REGULATOR RUTR"/>
    <property type="match status" value="1"/>
</dbReference>
<feature type="domain" description="HTH tetR-type" evidence="6">
    <location>
        <begin position="32"/>
        <end position="92"/>
    </location>
</feature>
<keyword evidence="8" id="KW-1185">Reference proteome</keyword>
<proteinExistence type="predicted"/>
<dbReference type="PROSITE" id="PS50977">
    <property type="entry name" value="HTH_TETR_2"/>
    <property type="match status" value="1"/>
</dbReference>
<evidence type="ECO:0000313" key="7">
    <source>
        <dbReference type="EMBL" id="MEZ0493501.1"/>
    </source>
</evidence>
<feature type="region of interest" description="Disordered" evidence="5">
    <location>
        <begin position="1"/>
        <end position="29"/>
    </location>
</feature>
<evidence type="ECO:0000256" key="3">
    <source>
        <dbReference type="ARBA" id="ARBA00023163"/>
    </source>
</evidence>
<evidence type="ECO:0000256" key="1">
    <source>
        <dbReference type="ARBA" id="ARBA00023015"/>
    </source>
</evidence>
<dbReference type="EMBL" id="JBGGTQ010000006">
    <property type="protein sequence ID" value="MEZ0493501.1"/>
    <property type="molecule type" value="Genomic_DNA"/>
</dbReference>
<dbReference type="SUPFAM" id="SSF46689">
    <property type="entry name" value="Homeodomain-like"/>
    <property type="match status" value="1"/>
</dbReference>
<dbReference type="InterPro" id="IPR001647">
    <property type="entry name" value="HTH_TetR"/>
</dbReference>
<dbReference type="Pfam" id="PF00440">
    <property type="entry name" value="TetR_N"/>
    <property type="match status" value="1"/>
</dbReference>
<dbReference type="InterPro" id="IPR004111">
    <property type="entry name" value="Repressor_TetR_C"/>
</dbReference>
<dbReference type="Proteomes" id="UP001566476">
    <property type="component" value="Unassembled WGS sequence"/>
</dbReference>
<evidence type="ECO:0000313" key="8">
    <source>
        <dbReference type="Proteomes" id="UP001566476"/>
    </source>
</evidence>
<protein>
    <submittedName>
        <fullName evidence="7">TetR/AcrR family transcriptional regulator</fullName>
    </submittedName>
</protein>
<keyword evidence="2 4" id="KW-0238">DNA-binding</keyword>
<keyword evidence="1" id="KW-0805">Transcription regulation</keyword>
<keyword evidence="3" id="KW-0804">Transcription</keyword>
<accession>A0ABV4I4A4</accession>
<dbReference type="PANTHER" id="PTHR30055:SF151">
    <property type="entry name" value="TRANSCRIPTIONAL REGULATORY PROTEIN"/>
    <property type="match status" value="1"/>
</dbReference>
<dbReference type="InterPro" id="IPR036271">
    <property type="entry name" value="Tet_transcr_reg_TetR-rel_C_sf"/>
</dbReference>
<comment type="caution">
    <text evidence="7">The sequence shown here is derived from an EMBL/GenBank/DDBJ whole genome shotgun (WGS) entry which is preliminary data.</text>
</comment>
<reference evidence="7 8" key="1">
    <citation type="submission" date="2024-07" db="EMBL/GenBank/DDBJ databases">
        <authorList>
            <person name="Thanompreechachai J."/>
            <person name="Duangmal K."/>
        </authorList>
    </citation>
    <scope>NUCLEOTIDE SEQUENCE [LARGE SCALE GENOMIC DNA]</scope>
    <source>
        <strain evidence="7 8">TBRC 1896</strain>
    </source>
</reference>
<organism evidence="7 8">
    <name type="scientific">Kineococcus mangrovi</name>
    <dbReference type="NCBI Taxonomy" id="1660183"/>
    <lineage>
        <taxon>Bacteria</taxon>
        <taxon>Bacillati</taxon>
        <taxon>Actinomycetota</taxon>
        <taxon>Actinomycetes</taxon>
        <taxon>Kineosporiales</taxon>
        <taxon>Kineosporiaceae</taxon>
        <taxon>Kineococcus</taxon>
    </lineage>
</organism>
<dbReference type="InterPro" id="IPR009057">
    <property type="entry name" value="Homeodomain-like_sf"/>
</dbReference>